<feature type="domain" description="Carbohydrate kinase FGGY C-terminal" evidence="5">
    <location>
        <begin position="273"/>
        <end position="470"/>
    </location>
</feature>
<dbReference type="InterPro" id="IPR043129">
    <property type="entry name" value="ATPase_NBD"/>
</dbReference>
<evidence type="ECO:0000256" key="3">
    <source>
        <dbReference type="ARBA" id="ARBA00022777"/>
    </source>
</evidence>
<reference evidence="6 7" key="1">
    <citation type="submission" date="2013-06" db="EMBL/GenBank/DDBJ databases">
        <title>Rumen cellulosomics: divergent fiber-degrading strategies revealed by comparative genome-wide analysis of six Ruminococcal strains.</title>
        <authorList>
            <person name="Dassa B."/>
            <person name="Borovok I."/>
            <person name="Lamed R."/>
            <person name="Flint H."/>
            <person name="Yeoman C.J."/>
            <person name="White B."/>
            <person name="Bayer E.A."/>
        </authorList>
    </citation>
    <scope>NUCLEOTIDE SEQUENCE [LARGE SCALE GENOMIC DNA]</scope>
    <source>
        <strain evidence="6 7">SY3</strain>
    </source>
</reference>
<keyword evidence="7" id="KW-1185">Reference proteome</keyword>
<dbReference type="PATRIC" id="fig|1341156.4.peg.1424"/>
<dbReference type="CDD" id="cd07809">
    <property type="entry name" value="ASKHA_NBD_FGGY_BaXK-like"/>
    <property type="match status" value="1"/>
</dbReference>
<evidence type="ECO:0000313" key="7">
    <source>
        <dbReference type="Proteomes" id="UP000021369"/>
    </source>
</evidence>
<keyword evidence="2" id="KW-0808">Transferase</keyword>
<dbReference type="GO" id="GO:0005975">
    <property type="term" value="P:carbohydrate metabolic process"/>
    <property type="evidence" value="ECO:0007669"/>
    <property type="project" value="InterPro"/>
</dbReference>
<dbReference type="Gene3D" id="3.30.420.40">
    <property type="match status" value="2"/>
</dbReference>
<dbReference type="OrthoDB" id="9760563at2"/>
<proteinExistence type="inferred from homology"/>
<evidence type="ECO:0000313" key="6">
    <source>
        <dbReference type="EMBL" id="EXM39308.1"/>
    </source>
</evidence>
<dbReference type="GO" id="GO:0016301">
    <property type="term" value="F:kinase activity"/>
    <property type="evidence" value="ECO:0007669"/>
    <property type="project" value="UniProtKB-KW"/>
</dbReference>
<sequence>MTTKDIIEQGKAYLGIEFGSTRIKACLVDENLVPVAGGSHSWENRLENGVWTYSREDIINGLQDCYADLRKDVADKFGVELTTFKGMGISAMMHGYLAFDKNDELLVPFRTWRNTITGEAAAELTELFGFNIPERWSIAHLYQAILNGEEHVKDIASFNTLAGYVHFLLTGERELGIGDASGMFPVRDGNYDADMLAKFRGLEKVKAFGWDIADILPAVHSAAEGSTAKLTESGAKLLDPSGNLKAGVPFCPPEGDAGTGMAATNAVREGTGNVSAGTSIFSMIVLEKPMKGHYPQIDVVTTPDGADVAMVHCNNCCGELDKWVNMFIEFSKLTGNPVDVSTAYELLYKNALNGAPDCGGVVSYNTISGEPVVGLANGKPAYFRQPDSAMSLADFFRAELYGAMAALKAGNDILFEKEGVQPKSITGHGGLFKVKGVAQQMLADALNSDVSVMSTAGEGGAWGMALLAAFGIEKQGETLADWLEKRAFAGMEKSTLSPDAAGNAGWKKYMENYSAGLAGAKAFGEI</sequence>
<dbReference type="AlphaFoldDB" id="A0A011VXH9"/>
<protein>
    <submittedName>
        <fullName evidence="6">ATPase</fullName>
    </submittedName>
</protein>
<dbReference type="InterPro" id="IPR018484">
    <property type="entry name" value="FGGY_N"/>
</dbReference>
<feature type="domain" description="Carbohydrate kinase FGGY N-terminal" evidence="4">
    <location>
        <begin position="13"/>
        <end position="236"/>
    </location>
</feature>
<organism evidence="6 7">
    <name type="scientific">Ruminococcus albus SY3</name>
    <dbReference type="NCBI Taxonomy" id="1341156"/>
    <lineage>
        <taxon>Bacteria</taxon>
        <taxon>Bacillati</taxon>
        <taxon>Bacillota</taxon>
        <taxon>Clostridia</taxon>
        <taxon>Eubacteriales</taxon>
        <taxon>Oscillospiraceae</taxon>
        <taxon>Ruminococcus</taxon>
    </lineage>
</organism>
<keyword evidence="3" id="KW-0418">Kinase</keyword>
<dbReference type="Pfam" id="PF02782">
    <property type="entry name" value="FGGY_C"/>
    <property type="match status" value="1"/>
</dbReference>
<dbReference type="InterPro" id="IPR018485">
    <property type="entry name" value="FGGY_C"/>
</dbReference>
<dbReference type="InterPro" id="IPR050406">
    <property type="entry name" value="FGGY_Carb_Kinase"/>
</dbReference>
<comment type="similarity">
    <text evidence="1">Belongs to the FGGY kinase family.</text>
</comment>
<dbReference type="PANTHER" id="PTHR43095">
    <property type="entry name" value="SUGAR KINASE"/>
    <property type="match status" value="1"/>
</dbReference>
<dbReference type="PANTHER" id="PTHR43095:SF5">
    <property type="entry name" value="XYLULOSE KINASE"/>
    <property type="match status" value="1"/>
</dbReference>
<evidence type="ECO:0000259" key="5">
    <source>
        <dbReference type="Pfam" id="PF02782"/>
    </source>
</evidence>
<evidence type="ECO:0000256" key="1">
    <source>
        <dbReference type="ARBA" id="ARBA00009156"/>
    </source>
</evidence>
<name>A0A011VXH9_RUMAL</name>
<dbReference type="EMBL" id="JEOB01000002">
    <property type="protein sequence ID" value="EXM39308.1"/>
    <property type="molecule type" value="Genomic_DNA"/>
</dbReference>
<accession>A0A011VXH9</accession>
<evidence type="ECO:0000256" key="2">
    <source>
        <dbReference type="ARBA" id="ARBA00022679"/>
    </source>
</evidence>
<dbReference type="SUPFAM" id="SSF53067">
    <property type="entry name" value="Actin-like ATPase domain"/>
    <property type="match status" value="2"/>
</dbReference>
<comment type="caution">
    <text evidence="6">The sequence shown here is derived from an EMBL/GenBank/DDBJ whole genome shotgun (WGS) entry which is preliminary data.</text>
</comment>
<gene>
    <name evidence="6" type="ORF">RASY3_05025</name>
</gene>
<dbReference type="Proteomes" id="UP000021369">
    <property type="component" value="Unassembled WGS sequence"/>
</dbReference>
<evidence type="ECO:0000259" key="4">
    <source>
        <dbReference type="Pfam" id="PF00370"/>
    </source>
</evidence>
<dbReference type="RefSeq" id="WP_037285728.1">
    <property type="nucleotide sequence ID" value="NZ_JEOB01000002.1"/>
</dbReference>
<dbReference type="Pfam" id="PF00370">
    <property type="entry name" value="FGGY_N"/>
    <property type="match status" value="1"/>
</dbReference>